<organism evidence="2 3">
    <name type="scientific">Tepidiforma thermophila (strain KCTC 52669 / CGMCC 1.13589 / G233)</name>
    <dbReference type="NCBI Taxonomy" id="2761530"/>
    <lineage>
        <taxon>Bacteria</taxon>
        <taxon>Bacillati</taxon>
        <taxon>Chloroflexota</taxon>
        <taxon>Tepidiformia</taxon>
        <taxon>Tepidiformales</taxon>
        <taxon>Tepidiformaceae</taxon>
        <taxon>Tepidiforma</taxon>
    </lineage>
</organism>
<keyword evidence="3" id="KW-1185">Reference proteome</keyword>
<feature type="transmembrane region" description="Helical" evidence="1">
    <location>
        <begin position="21"/>
        <end position="44"/>
    </location>
</feature>
<evidence type="ECO:0000313" key="2">
    <source>
        <dbReference type="EMBL" id="PFG75381.1"/>
    </source>
</evidence>
<dbReference type="AlphaFoldDB" id="A0A2A9HJM4"/>
<accession>A0A2A9HJM4</accession>
<keyword evidence="1" id="KW-0472">Membrane</keyword>
<name>A0A2A9HJM4_TEPT2</name>
<dbReference type="EMBL" id="PDJQ01000001">
    <property type="protein sequence ID" value="PFG75381.1"/>
    <property type="molecule type" value="Genomic_DNA"/>
</dbReference>
<gene>
    <name evidence="2" type="ORF">A9A59_2649</name>
</gene>
<reference evidence="2 3" key="1">
    <citation type="submission" date="2017-09" db="EMBL/GenBank/DDBJ databases">
        <title>Sequencing the genomes of two abundant thermophiles in Great Basin hot springs: Thermocrinis jamiesonii and novel Chloroflexi Thermoflexus hugenholtzii.</title>
        <authorList>
            <person name="Hedlund B."/>
        </authorList>
    </citation>
    <scope>NUCLEOTIDE SEQUENCE [LARGE SCALE GENOMIC DNA]</scope>
    <source>
        <strain evidence="2 3">G233</strain>
    </source>
</reference>
<evidence type="ECO:0000256" key="1">
    <source>
        <dbReference type="SAM" id="Phobius"/>
    </source>
</evidence>
<proteinExistence type="predicted"/>
<evidence type="ECO:0000313" key="3">
    <source>
        <dbReference type="Proteomes" id="UP000223071"/>
    </source>
</evidence>
<keyword evidence="1" id="KW-1133">Transmembrane helix</keyword>
<comment type="caution">
    <text evidence="2">The sequence shown here is derived from an EMBL/GenBank/DDBJ whole genome shotgun (WGS) entry which is preliminary data.</text>
</comment>
<sequence>MAARAPAAGPPVDLEPWRPRAWLLLFILAGVLGILLGGASALVVPRGEFAEHRYHLWRWQAETVVPALARIAGIRPEPAAAANEDAIRQYFALTSRLRAELAKEQPDTRLVEALENERATYENDVERFITQALTEVIGSAGLQRPLPLFRDIELTWPPVAFELTSPPRLLVRSPRDRIERLSDTLLQPGLTLADIERIEARAGTPDTVSIVLSLGGLAAYPAIVRDDRSYAAVLETAAHEWVHHYLAFYPLGQQWGKGGDAEVLNETVASIAGRELARLVMLRYPIDLPPGEDGSGPPSNRNPEIDFNAEMRALRLAVDDLLAQGRIAEAEQLMEQKRRYLADNGIPIRKINQAYFAFYGTYADSPQSSNPIGPLFETLWQRTNDIGEFLRIARGITSRAQLEAVVAALEPTAP</sequence>
<dbReference type="Proteomes" id="UP000223071">
    <property type="component" value="Unassembled WGS sequence"/>
</dbReference>
<protein>
    <submittedName>
        <fullName evidence="2">Uncharacterized protein</fullName>
    </submittedName>
</protein>
<keyword evidence="1" id="KW-0812">Transmembrane</keyword>
<dbReference type="RefSeq" id="WP_133117629.1">
    <property type="nucleotide sequence ID" value="NZ_PDJQ01000001.1"/>
</dbReference>